<evidence type="ECO:0008006" key="3">
    <source>
        <dbReference type="Google" id="ProtNLM"/>
    </source>
</evidence>
<evidence type="ECO:0000313" key="2">
    <source>
        <dbReference type="Proteomes" id="UP001174691"/>
    </source>
</evidence>
<dbReference type="EMBL" id="JANBVN010000034">
    <property type="protein sequence ID" value="KAJ9160542.1"/>
    <property type="molecule type" value="Genomic_DNA"/>
</dbReference>
<keyword evidence="2" id="KW-1185">Reference proteome</keyword>
<organism evidence="1 2">
    <name type="scientific">Coniochaeta hoffmannii</name>
    <dbReference type="NCBI Taxonomy" id="91930"/>
    <lineage>
        <taxon>Eukaryota</taxon>
        <taxon>Fungi</taxon>
        <taxon>Dikarya</taxon>
        <taxon>Ascomycota</taxon>
        <taxon>Pezizomycotina</taxon>
        <taxon>Sordariomycetes</taxon>
        <taxon>Sordariomycetidae</taxon>
        <taxon>Coniochaetales</taxon>
        <taxon>Coniochaetaceae</taxon>
        <taxon>Coniochaeta</taxon>
    </lineage>
</organism>
<proteinExistence type="predicted"/>
<gene>
    <name evidence="1" type="ORF">NKR19_g3154</name>
</gene>
<dbReference type="AlphaFoldDB" id="A0AA38SF91"/>
<comment type="caution">
    <text evidence="1">The sequence shown here is derived from an EMBL/GenBank/DDBJ whole genome shotgun (WGS) entry which is preliminary data.</text>
</comment>
<dbReference type="Pfam" id="PF12224">
    <property type="entry name" value="Amidoligase_2"/>
    <property type="match status" value="1"/>
</dbReference>
<accession>A0AA38SF91</accession>
<protein>
    <recommendedName>
        <fullName evidence="3">Amidoligase enzyme-domain-containing protein</fullName>
    </recommendedName>
</protein>
<reference evidence="1" key="1">
    <citation type="submission" date="2022-07" db="EMBL/GenBank/DDBJ databases">
        <title>Fungi with potential for degradation of polypropylene.</title>
        <authorList>
            <person name="Gostincar C."/>
        </authorList>
    </citation>
    <scope>NUCLEOTIDE SEQUENCE</scope>
    <source>
        <strain evidence="1">EXF-13287</strain>
    </source>
</reference>
<name>A0AA38SF91_9PEZI</name>
<sequence>MAVEAQKDGFQDAVLQVHGSVAWTISQHAGTTVRQRSVTLHDIKAAQHLERDYWDSHWIVKKANSALPTADEDNKGSNYIWIPVEVCSPKQKWNDEDGLGTALQTVTAVLRALTQHHRVSVNYTCDVHVHVGRTDGTHLSLDTLKRLATMLWFSEDTIRSVRDPNSPNYQNVFTWGAELTRHSRLARLVEPMFAHDQFTRRHHTLSDAKFLKALRQQTPAIHAIWSADSHLKLGRLLSGSTAQYRRLGFNFSCLGEEDARAKNGPKTVEFRVLEGTLDEDVISAWFAICWKLVEVAGAGEHDATSSMPSVEDADQMGLLPVLS</sequence>
<dbReference type="InterPro" id="IPR022025">
    <property type="entry name" value="Amidoligase_2"/>
</dbReference>
<dbReference type="PANTHER" id="PTHR36847">
    <property type="entry name" value="AMIDOLIGASE ENZYME"/>
    <property type="match status" value="1"/>
</dbReference>
<evidence type="ECO:0000313" key="1">
    <source>
        <dbReference type="EMBL" id="KAJ9160542.1"/>
    </source>
</evidence>
<dbReference type="Proteomes" id="UP001174691">
    <property type="component" value="Unassembled WGS sequence"/>
</dbReference>
<dbReference type="PANTHER" id="PTHR36847:SF1">
    <property type="entry name" value="AMIDOLIGASE ENZYME"/>
    <property type="match status" value="1"/>
</dbReference>